<evidence type="ECO:0000313" key="4">
    <source>
        <dbReference type="EMBL" id="CAI6340953.1"/>
    </source>
</evidence>
<gene>
    <name evidence="4" type="ORF">PDIGIT_LOCUS14141</name>
</gene>
<organism evidence="4 5">
    <name type="scientific">Periconia digitata</name>
    <dbReference type="NCBI Taxonomy" id="1303443"/>
    <lineage>
        <taxon>Eukaryota</taxon>
        <taxon>Fungi</taxon>
        <taxon>Dikarya</taxon>
        <taxon>Ascomycota</taxon>
        <taxon>Pezizomycotina</taxon>
        <taxon>Dothideomycetes</taxon>
        <taxon>Pleosporomycetidae</taxon>
        <taxon>Pleosporales</taxon>
        <taxon>Massarineae</taxon>
        <taxon>Periconiaceae</taxon>
        <taxon>Periconia</taxon>
    </lineage>
</organism>
<feature type="region of interest" description="Disordered" evidence="1">
    <location>
        <begin position="473"/>
        <end position="500"/>
    </location>
</feature>
<dbReference type="EMBL" id="CAOQHR010000011">
    <property type="protein sequence ID" value="CAI6340953.1"/>
    <property type="molecule type" value="Genomic_DNA"/>
</dbReference>
<evidence type="ECO:0008006" key="6">
    <source>
        <dbReference type="Google" id="ProtNLM"/>
    </source>
</evidence>
<dbReference type="OrthoDB" id="3946741at2759"/>
<feature type="chain" id="PRO_5040780423" description="Extracellular membrane protein CFEM domain-containing protein" evidence="3">
    <location>
        <begin position="20"/>
        <end position="748"/>
    </location>
</feature>
<feature type="signal peptide" evidence="3">
    <location>
        <begin position="1"/>
        <end position="19"/>
    </location>
</feature>
<keyword evidence="2" id="KW-0472">Membrane</keyword>
<proteinExistence type="predicted"/>
<dbReference type="Proteomes" id="UP001152607">
    <property type="component" value="Unassembled WGS sequence"/>
</dbReference>
<feature type="compositionally biased region" description="Polar residues" evidence="1">
    <location>
        <begin position="380"/>
        <end position="390"/>
    </location>
</feature>
<feature type="compositionally biased region" description="Polar residues" evidence="1">
    <location>
        <begin position="609"/>
        <end position="619"/>
    </location>
</feature>
<feature type="region of interest" description="Disordered" evidence="1">
    <location>
        <begin position="255"/>
        <end position="275"/>
    </location>
</feature>
<keyword evidence="3" id="KW-0732">Signal</keyword>
<name>A0A9W4XRH6_9PLEO</name>
<feature type="region of interest" description="Disordered" evidence="1">
    <location>
        <begin position="664"/>
        <end position="690"/>
    </location>
</feature>
<feature type="compositionally biased region" description="Polar residues" evidence="1">
    <location>
        <begin position="292"/>
        <end position="327"/>
    </location>
</feature>
<keyword evidence="5" id="KW-1185">Reference proteome</keyword>
<evidence type="ECO:0000313" key="5">
    <source>
        <dbReference type="Proteomes" id="UP001152607"/>
    </source>
</evidence>
<sequence>MFLSLAKWLCMISPTFTVATPQRTLSEDPSQQIPLPEEFQTHIPDCAQPCLRTLLSAEFPLACTLPSNLNCLCSTYSLDGHSLGEVALGCLYTSCSSVGREADEAYNICLGQPDAVTPTLTALTVVATTSSEPPTMTTTSEIVVTSSPTTTLNTILSAVPTETVHADSIPSIASSTLTSLASPSATQSSIASTADEPRTMKPAQIAGLSIAAAAAFIIAIGLIVLSIFLRRRREKKRMGEVDIDEKRHSHYRHSFDRNRPLPELPTACSPTSPCSSLRAADERAVRPAARNWNMSTRPHQSSHRTASSTHQNAIPSKNLKRVSQSPRQGPLYPKARPGPSLPPNQIGMAISAGMPGDPVGRGGFAQPGQRDDRRRKSTRMPGTSQRPDSTITQCTVFEEDDVSSVAESRASSALLPAFPIPPIRSFQPPRPPPPKFTLERPVDVPACKHPIRKHPGIALEVATQPSTVPSVEINVPEPLGTASPKIVSSRGVDADSSSGDIPDYYFTSDKSVKGTPKASPGVVAKPSDIRLKFSSSNASRVSSRTSTNRCDSFSSRSSFESVDVDDPTPGSEDDGKLSPVAESPISNLRYPKVPRASNQLVPRSPPITPNSQSSRNSLRLATEPSSLLVKRLGEQGALQLGGPLQTGSPTRPNAKFRMRRNSMEKWSPGSVSERGIRTQSGGVWPPKSPAMYEPSVIRPLSIRPKQTILQTPQETMNALKSPAWVTDLTPTRQGEDLLISVTYSKPKR</sequence>
<protein>
    <recommendedName>
        <fullName evidence="6">Extracellular membrane protein CFEM domain-containing protein</fullName>
    </recommendedName>
</protein>
<feature type="region of interest" description="Disordered" evidence="1">
    <location>
        <begin position="288"/>
        <end position="390"/>
    </location>
</feature>
<feature type="region of interest" description="Disordered" evidence="1">
    <location>
        <begin position="534"/>
        <end position="619"/>
    </location>
</feature>
<evidence type="ECO:0000256" key="3">
    <source>
        <dbReference type="SAM" id="SignalP"/>
    </source>
</evidence>
<feature type="compositionally biased region" description="Low complexity" evidence="1">
    <location>
        <begin position="265"/>
        <end position="275"/>
    </location>
</feature>
<keyword evidence="2" id="KW-0812">Transmembrane</keyword>
<reference evidence="4" key="1">
    <citation type="submission" date="2023-01" db="EMBL/GenBank/DDBJ databases">
        <authorList>
            <person name="Van Ghelder C."/>
            <person name="Rancurel C."/>
        </authorList>
    </citation>
    <scope>NUCLEOTIDE SEQUENCE</scope>
    <source>
        <strain evidence="4">CNCM I-4278</strain>
    </source>
</reference>
<evidence type="ECO:0000256" key="1">
    <source>
        <dbReference type="SAM" id="MobiDB-lite"/>
    </source>
</evidence>
<accession>A0A9W4XRH6</accession>
<feature type="transmembrane region" description="Helical" evidence="2">
    <location>
        <begin position="205"/>
        <end position="229"/>
    </location>
</feature>
<feature type="compositionally biased region" description="Low complexity" evidence="1">
    <location>
        <begin position="534"/>
        <end position="561"/>
    </location>
</feature>
<keyword evidence="2" id="KW-1133">Transmembrane helix</keyword>
<dbReference type="AlphaFoldDB" id="A0A9W4XRH6"/>
<evidence type="ECO:0000256" key="2">
    <source>
        <dbReference type="SAM" id="Phobius"/>
    </source>
</evidence>
<comment type="caution">
    <text evidence="4">The sequence shown here is derived from an EMBL/GenBank/DDBJ whole genome shotgun (WGS) entry which is preliminary data.</text>
</comment>